<reference evidence="1 2" key="1">
    <citation type="submission" date="2017-01" db="EMBL/GenBank/DDBJ databases">
        <authorList>
            <person name="Mah S.A."/>
            <person name="Swanson W.J."/>
            <person name="Moy G.W."/>
            <person name="Vacquier V.D."/>
        </authorList>
    </citation>
    <scope>NUCLEOTIDE SEQUENCE [LARGE SCALE GENOMIC DNA]</scope>
    <source>
        <strain evidence="1 2">CPCC 203464</strain>
    </source>
</reference>
<dbReference type="Proteomes" id="UP000186218">
    <property type="component" value="Unassembled WGS sequence"/>
</dbReference>
<evidence type="ECO:0000313" key="1">
    <source>
        <dbReference type="EMBL" id="SIR93027.1"/>
    </source>
</evidence>
<dbReference type="InterPro" id="IPR023393">
    <property type="entry name" value="START-like_dom_sf"/>
</dbReference>
<accession>A0A1N7EY86</accession>
<gene>
    <name evidence="1" type="ORF">SAMN05445060_1638</name>
</gene>
<dbReference type="STRING" id="1344003.SAMN05445060_1638"/>
<dbReference type="InterPro" id="IPR019587">
    <property type="entry name" value="Polyketide_cyclase/dehydratase"/>
</dbReference>
<name>A0A1N7EY86_9NOCA</name>
<dbReference type="OrthoDB" id="4730534at2"/>
<dbReference type="SUPFAM" id="SSF55961">
    <property type="entry name" value="Bet v1-like"/>
    <property type="match status" value="1"/>
</dbReference>
<dbReference type="AlphaFoldDB" id="A0A1N7EY86"/>
<dbReference type="Pfam" id="PF10604">
    <property type="entry name" value="Polyketide_cyc2"/>
    <property type="match status" value="1"/>
</dbReference>
<proteinExistence type="predicted"/>
<evidence type="ECO:0000313" key="2">
    <source>
        <dbReference type="Proteomes" id="UP000186218"/>
    </source>
</evidence>
<dbReference type="PANTHER" id="PTHR39683:SF4">
    <property type="entry name" value="COENZYME Q-BINDING PROTEIN COQ10 START DOMAIN-CONTAINING PROTEIN"/>
    <property type="match status" value="1"/>
</dbReference>
<dbReference type="RefSeq" id="WP_076478408.1">
    <property type="nucleotide sequence ID" value="NZ_FTNT01000004.1"/>
</dbReference>
<keyword evidence="2" id="KW-1185">Reference proteome</keyword>
<organism evidence="1 2">
    <name type="scientific">Williamsia sterculiae</name>
    <dbReference type="NCBI Taxonomy" id="1344003"/>
    <lineage>
        <taxon>Bacteria</taxon>
        <taxon>Bacillati</taxon>
        <taxon>Actinomycetota</taxon>
        <taxon>Actinomycetes</taxon>
        <taxon>Mycobacteriales</taxon>
        <taxon>Nocardiaceae</taxon>
        <taxon>Williamsia</taxon>
    </lineage>
</organism>
<protein>
    <submittedName>
        <fullName evidence="1">Polyketide cyclase / dehydrase and lipid transport</fullName>
    </submittedName>
</protein>
<dbReference type="Gene3D" id="3.30.530.20">
    <property type="match status" value="1"/>
</dbReference>
<dbReference type="EMBL" id="FTNT01000004">
    <property type="protein sequence ID" value="SIR93027.1"/>
    <property type="molecule type" value="Genomic_DNA"/>
</dbReference>
<sequence length="145" mass="16009">MPVSAETEFDIDATPDAVMEVLRDVEALPDWSDPHQNVEVLERYDDGAPKRIRAKVSATGISDEMIIDYTWTDTTCSWELVEADKLSMQKGKYTVTATDGGAHVAFELAIDLKIKVPGFIVKGQQKKAVETARQGLTAEVLRRVG</sequence>
<dbReference type="CDD" id="cd07819">
    <property type="entry name" value="SRPBCC_2"/>
    <property type="match status" value="1"/>
</dbReference>
<dbReference type="PANTHER" id="PTHR39683">
    <property type="entry name" value="CONSERVED PROTEIN TB16.3"/>
    <property type="match status" value="1"/>
</dbReference>